<dbReference type="PROSITE" id="PS50995">
    <property type="entry name" value="HTH_MARR_2"/>
    <property type="match status" value="1"/>
</dbReference>
<dbReference type="AlphaFoldDB" id="A0A4S4FLV4"/>
<dbReference type="InterPro" id="IPR000835">
    <property type="entry name" value="HTH_MarR-typ"/>
</dbReference>
<dbReference type="SMART" id="SM00347">
    <property type="entry name" value="HTH_MARR"/>
    <property type="match status" value="1"/>
</dbReference>
<dbReference type="GO" id="GO:0003700">
    <property type="term" value="F:DNA-binding transcription factor activity"/>
    <property type="evidence" value="ECO:0007669"/>
    <property type="project" value="InterPro"/>
</dbReference>
<evidence type="ECO:0000256" key="2">
    <source>
        <dbReference type="ARBA" id="ARBA00023125"/>
    </source>
</evidence>
<keyword evidence="6" id="KW-1185">Reference proteome</keyword>
<dbReference type="InterPro" id="IPR036388">
    <property type="entry name" value="WH-like_DNA-bd_sf"/>
</dbReference>
<organism evidence="5 6">
    <name type="scientific">Naasia lichenicola</name>
    <dbReference type="NCBI Taxonomy" id="2565933"/>
    <lineage>
        <taxon>Bacteria</taxon>
        <taxon>Bacillati</taxon>
        <taxon>Actinomycetota</taxon>
        <taxon>Actinomycetes</taxon>
        <taxon>Micrococcales</taxon>
        <taxon>Microbacteriaceae</taxon>
        <taxon>Naasia</taxon>
    </lineage>
</organism>
<feature type="domain" description="HTH marR-type" evidence="4">
    <location>
        <begin position="1"/>
        <end position="140"/>
    </location>
</feature>
<dbReference type="InterPro" id="IPR023187">
    <property type="entry name" value="Tscrpt_reg_MarR-type_CS"/>
</dbReference>
<dbReference type="EMBL" id="SSSM01000004">
    <property type="protein sequence ID" value="THG31074.1"/>
    <property type="molecule type" value="Genomic_DNA"/>
</dbReference>
<dbReference type="PROSITE" id="PS01117">
    <property type="entry name" value="HTH_MARR_1"/>
    <property type="match status" value="1"/>
</dbReference>
<reference evidence="5 6" key="1">
    <citation type="submission" date="2019-04" db="EMBL/GenBank/DDBJ databases">
        <authorList>
            <person name="Jiang L."/>
        </authorList>
    </citation>
    <scope>NUCLEOTIDE SEQUENCE [LARGE SCALE GENOMIC DNA]</scope>
    <source>
        <strain evidence="5 6">YIM 131853</strain>
    </source>
</reference>
<keyword evidence="3" id="KW-0804">Transcription</keyword>
<dbReference type="RefSeq" id="WP_136427494.1">
    <property type="nucleotide sequence ID" value="NZ_SSSM01000004.1"/>
</dbReference>
<dbReference type="PANTHER" id="PTHR33164:SF104">
    <property type="entry name" value="TRANSCRIPTIONAL REGULATORY PROTEIN"/>
    <property type="match status" value="1"/>
</dbReference>
<dbReference type="GO" id="GO:0003677">
    <property type="term" value="F:DNA binding"/>
    <property type="evidence" value="ECO:0007669"/>
    <property type="project" value="UniProtKB-KW"/>
</dbReference>
<dbReference type="Gene3D" id="1.10.10.10">
    <property type="entry name" value="Winged helix-like DNA-binding domain superfamily/Winged helix DNA-binding domain"/>
    <property type="match status" value="1"/>
</dbReference>
<name>A0A4S4FLV4_9MICO</name>
<dbReference type="InterPro" id="IPR039422">
    <property type="entry name" value="MarR/SlyA-like"/>
</dbReference>
<dbReference type="InterPro" id="IPR036390">
    <property type="entry name" value="WH_DNA-bd_sf"/>
</dbReference>
<dbReference type="OrthoDB" id="3178168at2"/>
<accession>A0A4S4FLV4</accession>
<proteinExistence type="predicted"/>
<protein>
    <submittedName>
        <fullName evidence="5">MarR family transcriptional regulator</fullName>
    </submittedName>
</protein>
<comment type="caution">
    <text evidence="5">The sequence shown here is derived from an EMBL/GenBank/DDBJ whole genome shotgun (WGS) entry which is preliminary data.</text>
</comment>
<evidence type="ECO:0000313" key="5">
    <source>
        <dbReference type="EMBL" id="THG31074.1"/>
    </source>
</evidence>
<evidence type="ECO:0000259" key="4">
    <source>
        <dbReference type="PROSITE" id="PS50995"/>
    </source>
</evidence>
<sequence>MAQSPAVDAWESLFRAQVSMARYLNGTFPKEVSFNEYDVLFNLSRQPDRACRLRELTDRVLLTQPSISRLVDRLVGRGWLAKHPDELDGRGTIVQMTDAGLAVYRDIARVHARAIESRIGGALDTDELDELRALCERVRLSADT</sequence>
<dbReference type="Proteomes" id="UP000309133">
    <property type="component" value="Unassembled WGS sequence"/>
</dbReference>
<keyword evidence="1" id="KW-0805">Transcription regulation</keyword>
<evidence type="ECO:0000256" key="3">
    <source>
        <dbReference type="ARBA" id="ARBA00023163"/>
    </source>
</evidence>
<evidence type="ECO:0000313" key="6">
    <source>
        <dbReference type="Proteomes" id="UP000309133"/>
    </source>
</evidence>
<gene>
    <name evidence="5" type="ORF">E6C64_10840</name>
</gene>
<evidence type="ECO:0000256" key="1">
    <source>
        <dbReference type="ARBA" id="ARBA00023015"/>
    </source>
</evidence>
<dbReference type="PANTHER" id="PTHR33164">
    <property type="entry name" value="TRANSCRIPTIONAL REGULATOR, MARR FAMILY"/>
    <property type="match status" value="1"/>
</dbReference>
<dbReference type="PRINTS" id="PR00598">
    <property type="entry name" value="HTHMARR"/>
</dbReference>
<keyword evidence="2" id="KW-0238">DNA-binding</keyword>
<dbReference type="GO" id="GO:0006950">
    <property type="term" value="P:response to stress"/>
    <property type="evidence" value="ECO:0007669"/>
    <property type="project" value="TreeGrafter"/>
</dbReference>
<dbReference type="SUPFAM" id="SSF46785">
    <property type="entry name" value="Winged helix' DNA-binding domain"/>
    <property type="match status" value="1"/>
</dbReference>
<dbReference type="Pfam" id="PF12802">
    <property type="entry name" value="MarR_2"/>
    <property type="match status" value="1"/>
</dbReference>